<dbReference type="KEGG" id="bkw:BkAM31D_14140"/>
<evidence type="ECO:0000313" key="2">
    <source>
        <dbReference type="EMBL" id="ARK30887.1"/>
    </source>
</evidence>
<keyword evidence="3" id="KW-1185">Reference proteome</keyword>
<name>A0A1X9MBT8_9BACI</name>
<keyword evidence="1" id="KW-0812">Transmembrane</keyword>
<reference evidence="2 3" key="1">
    <citation type="submission" date="2017-04" db="EMBL/GenBank/DDBJ databases">
        <title>Bacillus krulwichiae AM31D Genome sequencing and assembly.</title>
        <authorList>
            <person name="Krulwich T.A."/>
            <person name="Anastor L."/>
            <person name="Ehrlich R."/>
            <person name="Ehrlich G.D."/>
            <person name="Janto B."/>
        </authorList>
    </citation>
    <scope>NUCLEOTIDE SEQUENCE [LARGE SCALE GENOMIC DNA]</scope>
    <source>
        <strain evidence="2 3">AM31D</strain>
    </source>
</reference>
<sequence>MTRFNLLKPLLTAGVIGSAIAAIIILILEAI</sequence>
<evidence type="ECO:0000256" key="1">
    <source>
        <dbReference type="SAM" id="Phobius"/>
    </source>
</evidence>
<keyword evidence="1" id="KW-0472">Membrane</keyword>
<feature type="transmembrane region" description="Helical" evidence="1">
    <location>
        <begin position="6"/>
        <end position="28"/>
    </location>
</feature>
<protein>
    <submittedName>
        <fullName evidence="2">Uncharacterized protein</fullName>
    </submittedName>
</protein>
<accession>A0A1X9MBT8</accession>
<dbReference type="EMBL" id="CP020814">
    <property type="protein sequence ID" value="ARK30887.1"/>
    <property type="molecule type" value="Genomic_DNA"/>
</dbReference>
<dbReference type="Proteomes" id="UP000193006">
    <property type="component" value="Chromosome"/>
</dbReference>
<organism evidence="2 3">
    <name type="scientific">Halalkalibacter krulwichiae</name>
    <dbReference type="NCBI Taxonomy" id="199441"/>
    <lineage>
        <taxon>Bacteria</taxon>
        <taxon>Bacillati</taxon>
        <taxon>Bacillota</taxon>
        <taxon>Bacilli</taxon>
        <taxon>Bacillales</taxon>
        <taxon>Bacillaceae</taxon>
        <taxon>Halalkalibacter</taxon>
    </lineage>
</organism>
<dbReference type="AlphaFoldDB" id="A0A1X9MBT8"/>
<dbReference type="STRING" id="199441.BkAM31D_14140"/>
<gene>
    <name evidence="2" type="ORF">BkAM31D_14140</name>
</gene>
<proteinExistence type="predicted"/>
<keyword evidence="1" id="KW-1133">Transmembrane helix</keyword>
<evidence type="ECO:0000313" key="3">
    <source>
        <dbReference type="Proteomes" id="UP000193006"/>
    </source>
</evidence>